<gene>
    <name evidence="10" type="primary">TRM5</name>
    <name evidence="12" type="ORF">KVT40_000889</name>
</gene>
<dbReference type="PANTHER" id="PTHR23245">
    <property type="entry name" value="TRNA METHYLTRANSFERASE"/>
    <property type="match status" value="1"/>
</dbReference>
<evidence type="ECO:0000313" key="13">
    <source>
        <dbReference type="Proteomes" id="UP000809789"/>
    </source>
</evidence>
<comment type="subcellular location">
    <subcellularLocation>
        <location evidence="10">Mitochondrion matrix</location>
    </subcellularLocation>
    <subcellularLocation>
        <location evidence="10">Nucleus</location>
    </subcellularLocation>
    <subcellularLocation>
        <location evidence="10">Cytoplasm</location>
    </subcellularLocation>
    <text evidence="10">Predominantly in the mitochondria and in the nucleus.</text>
</comment>
<evidence type="ECO:0000256" key="8">
    <source>
        <dbReference type="ARBA" id="ARBA00023242"/>
    </source>
</evidence>
<reference evidence="12" key="1">
    <citation type="submission" date="2021-07" db="EMBL/GenBank/DDBJ databases">
        <title>Elsinoe batatas strain:CRI-CJ2 Genome sequencing and assembly.</title>
        <authorList>
            <person name="Huang L."/>
        </authorList>
    </citation>
    <scope>NUCLEOTIDE SEQUENCE</scope>
    <source>
        <strain evidence="12">CRI-CJ2</strain>
    </source>
</reference>
<dbReference type="Gene3D" id="3.40.50.150">
    <property type="entry name" value="Vaccinia Virus protein VP39"/>
    <property type="match status" value="1"/>
</dbReference>
<evidence type="ECO:0000256" key="2">
    <source>
        <dbReference type="ARBA" id="ARBA00022490"/>
    </source>
</evidence>
<evidence type="ECO:0000256" key="10">
    <source>
        <dbReference type="HAMAP-Rule" id="MF_03152"/>
    </source>
</evidence>
<dbReference type="Pfam" id="PF25133">
    <property type="entry name" value="TYW2_N_2"/>
    <property type="match status" value="1"/>
</dbReference>
<dbReference type="EC" id="2.1.1.228" evidence="10"/>
<evidence type="ECO:0000256" key="3">
    <source>
        <dbReference type="ARBA" id="ARBA00022603"/>
    </source>
</evidence>
<keyword evidence="8 10" id="KW-0539">Nucleus</keyword>
<keyword evidence="3 10" id="KW-0489">Methyltransferase</keyword>
<comment type="function">
    <text evidence="10">Specifically methylates the N1 position of guanosine-37 in various cytoplasmic and mitochondrial tRNAs. Methylation is not dependent on the nature of the nucleoside 5' of the target nucleoside. This is the first step in the biosynthesis of wybutosine (yW), a modified base adjacent to the anticodon of tRNAs and required for accurate decoding.</text>
</comment>
<feature type="domain" description="SAM-dependent methyltransferase TRM5/TYW2-type" evidence="11">
    <location>
        <begin position="139"/>
        <end position="446"/>
    </location>
</feature>
<dbReference type="GO" id="GO:0002939">
    <property type="term" value="P:tRNA N1-guanine methylation"/>
    <property type="evidence" value="ECO:0007669"/>
    <property type="project" value="TreeGrafter"/>
</dbReference>
<comment type="caution">
    <text evidence="12">The sequence shown here is derived from an EMBL/GenBank/DDBJ whole genome shotgun (WGS) entry which is preliminary data.</text>
</comment>
<name>A0A8K0LAW6_9PEZI</name>
<protein>
    <recommendedName>
        <fullName evidence="10">tRNA (guanine(37)-N1)-methyltransferase</fullName>
        <ecNumber evidence="10">2.1.1.228</ecNumber>
    </recommendedName>
    <alternativeName>
        <fullName evidence="10">M1G-methyltransferase</fullName>
    </alternativeName>
    <alternativeName>
        <fullName evidence="10">tRNA [GM37] methyltransferase</fullName>
    </alternativeName>
    <alternativeName>
        <fullName evidence="10">tRNA methyltransferase 5</fullName>
    </alternativeName>
</protein>
<comment type="similarity">
    <text evidence="10">Belongs to the TRM5 / TYW2 family.</text>
</comment>
<dbReference type="PROSITE" id="PS51684">
    <property type="entry name" value="SAM_MT_TRM5_TYW2"/>
    <property type="match status" value="1"/>
</dbReference>
<evidence type="ECO:0000256" key="5">
    <source>
        <dbReference type="ARBA" id="ARBA00022691"/>
    </source>
</evidence>
<evidence type="ECO:0000313" key="12">
    <source>
        <dbReference type="EMBL" id="KAG8631749.1"/>
    </source>
</evidence>
<evidence type="ECO:0000256" key="6">
    <source>
        <dbReference type="ARBA" id="ARBA00022694"/>
    </source>
</evidence>
<keyword evidence="4 10" id="KW-0808">Transferase</keyword>
<accession>A0A8K0LAW6</accession>
<dbReference type="InterPro" id="IPR029063">
    <property type="entry name" value="SAM-dependent_MTases_sf"/>
</dbReference>
<keyword evidence="6 10" id="KW-0819">tRNA processing</keyword>
<dbReference type="GO" id="GO:0070901">
    <property type="term" value="P:mitochondrial tRNA methylation"/>
    <property type="evidence" value="ECO:0007669"/>
    <property type="project" value="TreeGrafter"/>
</dbReference>
<dbReference type="InterPro" id="IPR056744">
    <property type="entry name" value="TRM5/TYW2-like_N"/>
</dbReference>
<keyword evidence="13" id="KW-1185">Reference proteome</keyword>
<evidence type="ECO:0000256" key="7">
    <source>
        <dbReference type="ARBA" id="ARBA00023128"/>
    </source>
</evidence>
<evidence type="ECO:0000259" key="11">
    <source>
        <dbReference type="PROSITE" id="PS51684"/>
    </source>
</evidence>
<dbReference type="InterPro" id="IPR056743">
    <property type="entry name" value="TRM5-TYW2-like_MTfase"/>
</dbReference>
<keyword evidence="5 10" id="KW-0949">S-adenosyl-L-methionine</keyword>
<dbReference type="GO" id="GO:0005634">
    <property type="term" value="C:nucleus"/>
    <property type="evidence" value="ECO:0007669"/>
    <property type="project" value="UniProtKB-SubCell"/>
</dbReference>
<comment type="caution">
    <text evidence="10">Lacks conserved residue(s) required for the propagation of feature annotation.</text>
</comment>
<keyword evidence="7 10" id="KW-0496">Mitochondrion</keyword>
<sequence>MAEDMFRPPVNLAMKSLDRTFFQKKIPLSAARILNNSHISNIRSQLDRSKDSLSLSRCQNVRPDPSAEAAGKRCILLRPQINDEGQEWPWTPLVGQLEKDDLIKLIPYDLHLDYNYWTYQDISQAILPKDGKEEIPSGFQIVGHIAHLNLRDQWLPYKNLIGELILDKNTGIRTVINKIDDVGEENEYRTFKYELLAGEHDMNAEMKEQSCIFRFDYSKVYWNSRLNTEHERLVGLFKEGEAVCDVMAGIGPFALPAGKKRVFTWANDLNPESYKYLKAGVKLNKVHDFVQPFNENGHDFIRQAAAELARAEHSVTIRAGAVEQKKGPKAPMSKIADKTLVQPKVFSHFVMNLPASAMDFLPDFVGLYDEETRALLPEDAPMPMVHCYCFDTKSDDNVEERKRICERISNLIGHTITPETPETVIWDVRDVSTNKRDFCASFRLPKEVAFRQRA</sequence>
<evidence type="ECO:0000256" key="9">
    <source>
        <dbReference type="ARBA" id="ARBA00047783"/>
    </source>
</evidence>
<dbReference type="InterPro" id="IPR030382">
    <property type="entry name" value="MeTrfase_TRM5/TYW2"/>
</dbReference>
<comment type="subunit">
    <text evidence="10">Monomer.</text>
</comment>
<dbReference type="AlphaFoldDB" id="A0A8K0LAW6"/>
<dbReference type="EMBL" id="JAESVG020000001">
    <property type="protein sequence ID" value="KAG8631749.1"/>
    <property type="molecule type" value="Genomic_DNA"/>
</dbReference>
<keyword evidence="2 10" id="KW-0963">Cytoplasm</keyword>
<comment type="catalytic activity">
    <reaction evidence="9 10">
        <text>guanosine(37) in tRNA + S-adenosyl-L-methionine = N(1)-methylguanosine(37) in tRNA + S-adenosyl-L-homocysteine + H(+)</text>
        <dbReference type="Rhea" id="RHEA:36899"/>
        <dbReference type="Rhea" id="RHEA-COMP:10145"/>
        <dbReference type="Rhea" id="RHEA-COMP:10147"/>
        <dbReference type="ChEBI" id="CHEBI:15378"/>
        <dbReference type="ChEBI" id="CHEBI:57856"/>
        <dbReference type="ChEBI" id="CHEBI:59789"/>
        <dbReference type="ChEBI" id="CHEBI:73542"/>
        <dbReference type="ChEBI" id="CHEBI:74269"/>
        <dbReference type="EC" id="2.1.1.228"/>
    </reaction>
</comment>
<dbReference type="GO" id="GO:0052906">
    <property type="term" value="F:tRNA (guanine(37)-N1)-methyltransferase activity"/>
    <property type="evidence" value="ECO:0007669"/>
    <property type="project" value="UniProtKB-UniRule"/>
</dbReference>
<feature type="binding site" evidence="10">
    <location>
        <position position="230"/>
    </location>
    <ligand>
        <name>S-adenosyl-L-methionine</name>
        <dbReference type="ChEBI" id="CHEBI:59789"/>
    </ligand>
</feature>
<feature type="binding site" evidence="10">
    <location>
        <position position="352"/>
    </location>
    <ligand>
        <name>S-adenosyl-L-methionine</name>
        <dbReference type="ChEBI" id="CHEBI:59789"/>
    </ligand>
</feature>
<dbReference type="Pfam" id="PF02475">
    <property type="entry name" value="TRM5-TYW2_MTfase"/>
    <property type="match status" value="1"/>
</dbReference>
<comment type="similarity">
    <text evidence="1">Belongs to the class I-like SAM-binding methyltransferase superfamily. TRM5/TYW2 family.</text>
</comment>
<dbReference type="GO" id="GO:0005759">
    <property type="term" value="C:mitochondrial matrix"/>
    <property type="evidence" value="ECO:0007669"/>
    <property type="project" value="UniProtKB-SubCell"/>
</dbReference>
<dbReference type="Proteomes" id="UP000809789">
    <property type="component" value="Unassembled WGS sequence"/>
</dbReference>
<dbReference type="HAMAP" id="MF_03152">
    <property type="entry name" value="TRM5"/>
    <property type="match status" value="1"/>
</dbReference>
<evidence type="ECO:0000256" key="1">
    <source>
        <dbReference type="ARBA" id="ARBA00009775"/>
    </source>
</evidence>
<evidence type="ECO:0000256" key="4">
    <source>
        <dbReference type="ARBA" id="ARBA00022679"/>
    </source>
</evidence>
<dbReference type="Gene3D" id="3.30.300.110">
    <property type="entry name" value="Met-10+ protein-like domains"/>
    <property type="match status" value="1"/>
</dbReference>
<proteinExistence type="inferred from homology"/>
<dbReference type="SUPFAM" id="SSF53335">
    <property type="entry name" value="S-adenosyl-L-methionine-dependent methyltransferases"/>
    <property type="match status" value="1"/>
</dbReference>
<feature type="binding site" evidence="10">
    <location>
        <begin position="268"/>
        <end position="269"/>
    </location>
    <ligand>
        <name>S-adenosyl-L-methionine</name>
        <dbReference type="ChEBI" id="CHEBI:59789"/>
    </ligand>
</feature>
<organism evidence="12 13">
    <name type="scientific">Elsinoe batatas</name>
    <dbReference type="NCBI Taxonomy" id="2601811"/>
    <lineage>
        <taxon>Eukaryota</taxon>
        <taxon>Fungi</taxon>
        <taxon>Dikarya</taxon>
        <taxon>Ascomycota</taxon>
        <taxon>Pezizomycotina</taxon>
        <taxon>Dothideomycetes</taxon>
        <taxon>Dothideomycetidae</taxon>
        <taxon>Myriangiales</taxon>
        <taxon>Elsinoaceae</taxon>
        <taxon>Elsinoe</taxon>
    </lineage>
</organism>
<dbReference type="PANTHER" id="PTHR23245:SF36">
    <property type="entry name" value="TRNA (GUANINE(37)-N1)-METHYLTRANSFERASE"/>
    <property type="match status" value="1"/>
</dbReference>
<dbReference type="InterPro" id="IPR025792">
    <property type="entry name" value="tRNA_Gua_MeTrfase_euk"/>
</dbReference>
<dbReference type="FunFam" id="3.30.300.110:FF:000001">
    <property type="entry name" value="tRNA (guanine(37)-N1)-methyltransferase"/>
    <property type="match status" value="1"/>
</dbReference>